<dbReference type="STRING" id="1043005.A0A074YF73"/>
<dbReference type="PROSITE" id="PS50048">
    <property type="entry name" value="ZN2_CY6_FUNGAL_2"/>
    <property type="match status" value="1"/>
</dbReference>
<dbReference type="Pfam" id="PF00172">
    <property type="entry name" value="Zn_clus"/>
    <property type="match status" value="1"/>
</dbReference>
<dbReference type="Pfam" id="PF04082">
    <property type="entry name" value="Fungal_trans"/>
    <property type="match status" value="1"/>
</dbReference>
<dbReference type="PANTHER" id="PTHR47256">
    <property type="entry name" value="ZN(II)2CYS6 TRANSCRIPTION FACTOR (EUROFUNG)-RELATED"/>
    <property type="match status" value="1"/>
</dbReference>
<name>A0A074YF73_AURSE</name>
<dbReference type="Proteomes" id="UP000030641">
    <property type="component" value="Unassembled WGS sequence"/>
</dbReference>
<evidence type="ECO:0000256" key="2">
    <source>
        <dbReference type="ARBA" id="ARBA00023242"/>
    </source>
</evidence>
<dbReference type="InterPro" id="IPR007219">
    <property type="entry name" value="XnlR_reg_dom"/>
</dbReference>
<sequence length="767" mass="85411">MSRNILPASLAASCTSFTRPSSSGPSPAAAQWQPVKVKKLTGSACEYCRKRRRKCNGEQPCPLCVDNNQECIYEVTKTETQGQAVKRKHAQMQQDHDELKSLFAILATGSNQKTLEIHNRIRSGQSPGLILQQLKHGDILIQSRLNSERHVRHVLLSSLMQTNASFDDLVDFIGLTVARDPSAQVPTAALLRQLRGQQTDLKGLRSLLGYAQPASTQRRIAISDLLSDQGGPASESGSSRSESLEMENSKRSSEPPYRLPAKPWTTLTDDDDLVTHLVSLYMEWVNPFFRPLEEDLFVAAMQAGDLTSEYCSPFLVNSILAYACLYSEREGAFFQPDDYLTRGQQFHDEAFRLWQLEEGRATLTNLQALAIMYPGCILRGKDKLGVSTCAVITQLCRDVPKTLPTSSPSRIPTSEDMLDYQRARKVASWAAFACDMATANTILQPASNTKCKDDLPTAAELMISPSRVWTGYPHHNKDDLLDTSALWVAHCRLTQLSWKAQRLLYASDRSDPLFPVRVEALTEEMNGWKRALPACLHFQGRLPAPVYDLHSCYAAVIIALYSLFQPIGATQSSPTSESSPIQEIHSPETTLQETIRQGKEANTRALFARVMRDRAIATAQEMAVKMGNFRHHYGLKIIPPYFVQANGVVCFTLLQDLSNPASAAAFKEAFRCLLGAGMQFLWARGMARMLHLTAQNTGIQLPKAIETMLEAVADTAWKKSDTEMLSSCWPNYAIAKDAKVGESVMMEDLIKKWERVALNEEEGRGKR</sequence>
<dbReference type="OMA" id="APSTIQW"/>
<dbReference type="GO" id="GO:0000981">
    <property type="term" value="F:DNA-binding transcription factor activity, RNA polymerase II-specific"/>
    <property type="evidence" value="ECO:0007669"/>
    <property type="project" value="InterPro"/>
</dbReference>
<feature type="region of interest" description="Disordered" evidence="3">
    <location>
        <begin position="572"/>
        <end position="596"/>
    </location>
</feature>
<dbReference type="EMBL" id="KL584761">
    <property type="protein sequence ID" value="KEQ94679.1"/>
    <property type="molecule type" value="Genomic_DNA"/>
</dbReference>
<dbReference type="PANTHER" id="PTHR47256:SF4">
    <property type="entry name" value="ZN(II)2CYS6 TRANSCRIPTION FACTOR (EUROFUNG)"/>
    <property type="match status" value="1"/>
</dbReference>
<evidence type="ECO:0000313" key="5">
    <source>
        <dbReference type="EMBL" id="KEQ94679.1"/>
    </source>
</evidence>
<organism evidence="5 6">
    <name type="scientific">Aureobasidium subglaciale (strain EXF-2481)</name>
    <name type="common">Aureobasidium pullulans var. subglaciale</name>
    <dbReference type="NCBI Taxonomy" id="1043005"/>
    <lineage>
        <taxon>Eukaryota</taxon>
        <taxon>Fungi</taxon>
        <taxon>Dikarya</taxon>
        <taxon>Ascomycota</taxon>
        <taxon>Pezizomycotina</taxon>
        <taxon>Dothideomycetes</taxon>
        <taxon>Dothideomycetidae</taxon>
        <taxon>Dothideales</taxon>
        <taxon>Saccotheciaceae</taxon>
        <taxon>Aureobasidium</taxon>
    </lineage>
</organism>
<dbReference type="SUPFAM" id="SSF57701">
    <property type="entry name" value="Zn2/Cys6 DNA-binding domain"/>
    <property type="match status" value="1"/>
</dbReference>
<keyword evidence="1" id="KW-0479">Metal-binding</keyword>
<evidence type="ECO:0000256" key="1">
    <source>
        <dbReference type="ARBA" id="ARBA00022723"/>
    </source>
</evidence>
<feature type="region of interest" description="Disordered" evidence="3">
    <location>
        <begin position="226"/>
        <end position="263"/>
    </location>
</feature>
<dbReference type="SMART" id="SM00066">
    <property type="entry name" value="GAL4"/>
    <property type="match status" value="1"/>
</dbReference>
<dbReference type="GO" id="GO:0006351">
    <property type="term" value="P:DNA-templated transcription"/>
    <property type="evidence" value="ECO:0007669"/>
    <property type="project" value="InterPro"/>
</dbReference>
<dbReference type="InterPro" id="IPR036864">
    <property type="entry name" value="Zn2-C6_fun-type_DNA-bd_sf"/>
</dbReference>
<dbReference type="GeneID" id="25362944"/>
<dbReference type="RefSeq" id="XP_013343315.1">
    <property type="nucleotide sequence ID" value="XM_013487861.1"/>
</dbReference>
<dbReference type="GO" id="GO:0003677">
    <property type="term" value="F:DNA binding"/>
    <property type="evidence" value="ECO:0007669"/>
    <property type="project" value="InterPro"/>
</dbReference>
<dbReference type="InterPro" id="IPR001138">
    <property type="entry name" value="Zn2Cys6_DnaBD"/>
</dbReference>
<keyword evidence="2" id="KW-0539">Nucleus</keyword>
<feature type="domain" description="Zn(2)-C6 fungal-type" evidence="4">
    <location>
        <begin position="44"/>
        <end position="73"/>
    </location>
</feature>
<reference evidence="5 6" key="1">
    <citation type="journal article" date="2014" name="BMC Genomics">
        <title>Genome sequencing of four Aureobasidium pullulans varieties: biotechnological potential, stress tolerance, and description of new species.</title>
        <authorList>
            <person name="Gostin Ar C."/>
            <person name="Ohm R.A."/>
            <person name="Kogej T."/>
            <person name="Sonjak S."/>
            <person name="Turk M."/>
            <person name="Zajc J."/>
            <person name="Zalar P."/>
            <person name="Grube M."/>
            <person name="Sun H."/>
            <person name="Han J."/>
            <person name="Sharma A."/>
            <person name="Chiniquy J."/>
            <person name="Ngan C.Y."/>
            <person name="Lipzen A."/>
            <person name="Barry K."/>
            <person name="Grigoriev I.V."/>
            <person name="Gunde-Cimerman N."/>
        </authorList>
    </citation>
    <scope>NUCLEOTIDE SEQUENCE [LARGE SCALE GENOMIC DNA]</scope>
    <source>
        <strain evidence="5 6">EXF-2481</strain>
    </source>
</reference>
<dbReference type="OrthoDB" id="426882at2759"/>
<dbReference type="CDD" id="cd00067">
    <property type="entry name" value="GAL4"/>
    <property type="match status" value="1"/>
</dbReference>
<dbReference type="GO" id="GO:0008270">
    <property type="term" value="F:zinc ion binding"/>
    <property type="evidence" value="ECO:0007669"/>
    <property type="project" value="InterPro"/>
</dbReference>
<protein>
    <recommendedName>
        <fullName evidence="4">Zn(2)-C6 fungal-type domain-containing protein</fullName>
    </recommendedName>
</protein>
<dbReference type="InterPro" id="IPR053187">
    <property type="entry name" value="Notoamide_regulator"/>
</dbReference>
<dbReference type="InParanoid" id="A0A074YF73"/>
<accession>A0A074YF73</accession>
<dbReference type="PROSITE" id="PS00463">
    <property type="entry name" value="ZN2_CY6_FUNGAL_1"/>
    <property type="match status" value="1"/>
</dbReference>
<evidence type="ECO:0000259" key="4">
    <source>
        <dbReference type="PROSITE" id="PS50048"/>
    </source>
</evidence>
<dbReference type="HOGENOM" id="CLU_007003_8_2_1"/>
<dbReference type="Gene3D" id="4.10.240.10">
    <property type="entry name" value="Zn(2)-C6 fungal-type DNA-binding domain"/>
    <property type="match status" value="1"/>
</dbReference>
<dbReference type="AlphaFoldDB" id="A0A074YF73"/>
<keyword evidence="6" id="KW-1185">Reference proteome</keyword>
<feature type="compositionally biased region" description="Polar residues" evidence="3">
    <location>
        <begin position="572"/>
        <end position="595"/>
    </location>
</feature>
<gene>
    <name evidence="5" type="ORF">AUEXF2481DRAFT_252503</name>
</gene>
<proteinExistence type="predicted"/>
<evidence type="ECO:0000313" key="6">
    <source>
        <dbReference type="Proteomes" id="UP000030641"/>
    </source>
</evidence>
<dbReference type="CDD" id="cd12148">
    <property type="entry name" value="fungal_TF_MHR"/>
    <property type="match status" value="1"/>
</dbReference>
<evidence type="ECO:0000256" key="3">
    <source>
        <dbReference type="SAM" id="MobiDB-lite"/>
    </source>
</evidence>